<evidence type="ECO:0000256" key="4">
    <source>
        <dbReference type="ARBA" id="ARBA00023002"/>
    </source>
</evidence>
<dbReference type="SUPFAM" id="SSF48264">
    <property type="entry name" value="Cytochrome P450"/>
    <property type="match status" value="1"/>
</dbReference>
<dbReference type="GO" id="GO:0008395">
    <property type="term" value="F:steroid hydroxylase activity"/>
    <property type="evidence" value="ECO:0007669"/>
    <property type="project" value="TreeGrafter"/>
</dbReference>
<evidence type="ECO:0000256" key="3">
    <source>
        <dbReference type="ARBA" id="ARBA00022723"/>
    </source>
</evidence>
<proteinExistence type="inferred from homology"/>
<dbReference type="InterPro" id="IPR001128">
    <property type="entry name" value="Cyt_P450"/>
</dbReference>
<evidence type="ECO:0000256" key="1">
    <source>
        <dbReference type="ARBA" id="ARBA00010617"/>
    </source>
</evidence>
<dbReference type="GO" id="GO:0006707">
    <property type="term" value="P:cholesterol catabolic process"/>
    <property type="evidence" value="ECO:0007669"/>
    <property type="project" value="TreeGrafter"/>
</dbReference>
<dbReference type="CDD" id="cd11033">
    <property type="entry name" value="CYP142-like"/>
    <property type="match status" value="1"/>
</dbReference>
<dbReference type="Proteomes" id="UP000053429">
    <property type="component" value="Unassembled WGS sequence"/>
</dbReference>
<evidence type="ECO:0000313" key="9">
    <source>
        <dbReference type="Proteomes" id="UP000053429"/>
    </source>
</evidence>
<keyword evidence="5 7" id="KW-0408">Iron</keyword>
<keyword evidence="4 7" id="KW-0560">Oxidoreductase</keyword>
<keyword evidence="2 7" id="KW-0349">Heme</keyword>
<organism evidence="8 9">
    <name type="scientific">Streptomyces caeruleatus</name>
    <dbReference type="NCBI Taxonomy" id="661399"/>
    <lineage>
        <taxon>Bacteria</taxon>
        <taxon>Bacillati</taxon>
        <taxon>Actinomycetota</taxon>
        <taxon>Actinomycetes</taxon>
        <taxon>Kitasatosporales</taxon>
        <taxon>Streptomycetaceae</taxon>
        <taxon>Streptomyces</taxon>
    </lineage>
</organism>
<keyword evidence="6 7" id="KW-0503">Monooxygenase</keyword>
<protein>
    <submittedName>
        <fullName evidence="8">Cytochrome</fullName>
    </submittedName>
</protein>
<dbReference type="STRING" id="661399.AQJ67_04920"/>
<dbReference type="FunFam" id="1.10.630.10:FF:000018">
    <property type="entry name" value="Cytochrome P450 monooxygenase"/>
    <property type="match status" value="1"/>
</dbReference>
<dbReference type="PROSITE" id="PS00086">
    <property type="entry name" value="CYTOCHROME_P450"/>
    <property type="match status" value="1"/>
</dbReference>
<evidence type="ECO:0000256" key="6">
    <source>
        <dbReference type="ARBA" id="ARBA00023033"/>
    </source>
</evidence>
<comment type="caution">
    <text evidence="8">The sequence shown here is derived from an EMBL/GenBank/DDBJ whole genome shotgun (WGS) entry which is preliminary data.</text>
</comment>
<dbReference type="Pfam" id="PF00067">
    <property type="entry name" value="p450"/>
    <property type="match status" value="1"/>
</dbReference>
<name>A0A117RS21_9ACTN</name>
<dbReference type="InterPro" id="IPR017972">
    <property type="entry name" value="Cyt_P450_CS"/>
</dbReference>
<accession>A0A117RS21</accession>
<keyword evidence="9" id="KW-1185">Reference proteome</keyword>
<dbReference type="PANTHER" id="PTHR46696:SF4">
    <property type="entry name" value="BIOTIN BIOSYNTHESIS CYTOCHROME P450"/>
    <property type="match status" value="1"/>
</dbReference>
<dbReference type="RefSeq" id="WP_062716702.1">
    <property type="nucleotide sequence ID" value="NZ_KQ948924.1"/>
</dbReference>
<evidence type="ECO:0000256" key="5">
    <source>
        <dbReference type="ARBA" id="ARBA00023004"/>
    </source>
</evidence>
<dbReference type="InterPro" id="IPR036396">
    <property type="entry name" value="Cyt_P450_sf"/>
</dbReference>
<dbReference type="PANTHER" id="PTHR46696">
    <property type="entry name" value="P450, PUTATIVE (EUROFUNG)-RELATED"/>
    <property type="match status" value="1"/>
</dbReference>
<dbReference type="InterPro" id="IPR002397">
    <property type="entry name" value="Cyt_P450_B"/>
</dbReference>
<dbReference type="GO" id="GO:0036199">
    <property type="term" value="F:cholest-4-en-3-one 26-monooxygenase activity"/>
    <property type="evidence" value="ECO:0007669"/>
    <property type="project" value="TreeGrafter"/>
</dbReference>
<evidence type="ECO:0000256" key="2">
    <source>
        <dbReference type="ARBA" id="ARBA00022617"/>
    </source>
</evidence>
<dbReference type="AlphaFoldDB" id="A0A117RS21"/>
<dbReference type="GO" id="GO:0020037">
    <property type="term" value="F:heme binding"/>
    <property type="evidence" value="ECO:0007669"/>
    <property type="project" value="InterPro"/>
</dbReference>
<dbReference type="EMBL" id="LMWY01000003">
    <property type="protein sequence ID" value="KUO06137.1"/>
    <property type="molecule type" value="Genomic_DNA"/>
</dbReference>
<evidence type="ECO:0000256" key="7">
    <source>
        <dbReference type="RuleBase" id="RU000461"/>
    </source>
</evidence>
<gene>
    <name evidence="8" type="ORF">AQJ67_04920</name>
</gene>
<dbReference type="Gene3D" id="1.10.630.10">
    <property type="entry name" value="Cytochrome P450"/>
    <property type="match status" value="1"/>
</dbReference>
<dbReference type="GO" id="GO:0005506">
    <property type="term" value="F:iron ion binding"/>
    <property type="evidence" value="ECO:0007669"/>
    <property type="project" value="InterPro"/>
</dbReference>
<evidence type="ECO:0000313" key="8">
    <source>
        <dbReference type="EMBL" id="KUO06137.1"/>
    </source>
</evidence>
<dbReference type="PRINTS" id="PR00359">
    <property type="entry name" value="BP450"/>
</dbReference>
<comment type="similarity">
    <text evidence="1 7">Belongs to the cytochrome P450 family.</text>
</comment>
<keyword evidence="3 7" id="KW-0479">Metal-binding</keyword>
<sequence length="425" mass="47582">MATRTISDAEDIDLSSIQFWGRSLEDRAAAFRVLREQPHPRHFAEPPSTWGVGAGYYALVRYADVLEADRNPRIFSSEPSALTISDMPDEFNEFYGSLFNMDDPRHAKIRGIVSRSFSPRMMQRISGDLQGLVSEVVGGLIEAGPGDFVAQASARVPLNFINDMMGVGRSSYDLVLRCSNIIAAGYDPEYLGRTPREQHLTFLRAGRDLKDLMLEIGEERKRTPTGDLTSALVNAHQDGDGLTDAQLASFFIILLVAGSETVRNSISHGLKLLTDNPDQRELLLSDLDRYLPGAIEEIFRLSSPGIWMRRTLTCDHEMNGHQYKKGDKVLLFFWSANRDETVFDRPEEFDITRSPNPHQAFGGGPHYCLGAQLARMELAAFYKELLTRIPDIRSVGEPDRLLTNHINGIKRMNCAFDADAARSRA</sequence>
<dbReference type="PRINTS" id="PR00385">
    <property type="entry name" value="P450"/>
</dbReference>
<reference evidence="8 9" key="1">
    <citation type="submission" date="2015-10" db="EMBL/GenBank/DDBJ databases">
        <title>Draft genome sequence of Streptomyces caeruleatus NRRL B-24802, type strain for the species Streptomyces caeruleatus.</title>
        <authorList>
            <person name="Ruckert C."/>
            <person name="Winkler A."/>
            <person name="Kalinowski J."/>
            <person name="Kampfer P."/>
            <person name="Glaeser S."/>
        </authorList>
    </citation>
    <scope>NUCLEOTIDE SEQUENCE [LARGE SCALE GENOMIC DNA]</scope>
    <source>
        <strain evidence="8 9">NRRL B-24802</strain>
    </source>
</reference>